<dbReference type="InterPro" id="IPR017853">
    <property type="entry name" value="GH"/>
</dbReference>
<protein>
    <recommendedName>
        <fullName evidence="11">Beta-galactosidase</fullName>
    </recommendedName>
</protein>
<dbReference type="Pfam" id="PF02837">
    <property type="entry name" value="Glyco_hydro_2_N"/>
    <property type="match status" value="1"/>
</dbReference>
<dbReference type="InterPro" id="IPR006103">
    <property type="entry name" value="Glyco_hydro_2_cat"/>
</dbReference>
<dbReference type="Gene3D" id="2.60.40.10">
    <property type="entry name" value="Immunoglobulins"/>
    <property type="match status" value="1"/>
</dbReference>
<sequence length="843" mass="89779">MRLAIGLCSSLLATLVVAQEYYGETDYEYNSSGNDHWSDADVPMSTGYDQYGNGNGPSSTAVVTGSSANVLSSTSAVISNSASVTSNIASGTGGSAGVLSSTAAVISNSASVTSSTAAVISNSASVTSSIASGTGGSASVLSSTAAVISNSASVISNTASGTGGSASVLSSTAAVISNSASVTSNTASSTGGTAIVSSSTANAFSSTTSVTSSSGNGNSSAGNGSSGNGGVSSASRYAVKTPPLTTNWTYSVGTNPWPEYPRPQLQRSQWQNLNGIWTYQNASSLQAVNSPPFGQTLANEVLVPSCLESGLSGIQGNYALYPWYSTHFTVPSNWTSQRVLLNFGAVDYEATVFINGHNATFHRGGYFAFTIDVTDYLSSSGANELLVFVHDPTDSDPYVIPIGKQTLHPSHIFYTPCSGIWQSVWIESAPSNYITELDLAANMDGQVNVTVATSQQTKTPVQVSVVDRGSKKVVASHNGTSDAAFQFTVSSPSLWSPDSPTLYDVTVSMGGDVISSYTGFRTFSKGTVNGVVRPLVNGKFTFVFGTLDQGFWPDGIYTPPNREAMVYDLQTLKRLGFNMVRKHIKVENALFYQACDEMGLLVIQDMPSLRPLQQRTLANCTRISIEPDSQQQAEFARQLELLVNQHKSYTSIMTWIIYNEGWGQLIDGYPEFGLTARVRQLDPTRLIDSTTGWFDHGAGDFSDNHHYANPQCGSPFYSIASSPYDPARIGIQGEFGAPTTPANAWNVQEAIDTINQTYEIDLSVETWNYRSHILLGELRDQTQRFACSGGVWTQTTDVEGEVNGLLTYDRRILRPNEAQWKVDIQSLYDAAASRSNSSVPLLV</sequence>
<feature type="region of interest" description="Disordered" evidence="4">
    <location>
        <begin position="206"/>
        <end position="234"/>
    </location>
</feature>
<dbReference type="InterPro" id="IPR013783">
    <property type="entry name" value="Ig-like_fold"/>
</dbReference>
<dbReference type="InterPro" id="IPR006104">
    <property type="entry name" value="Glyco_hydro_2_N"/>
</dbReference>
<dbReference type="InterPro" id="IPR051913">
    <property type="entry name" value="GH2_Domain-Containing"/>
</dbReference>
<organism evidence="9 10">
    <name type="scientific">Cryomyces antarcticus</name>
    <dbReference type="NCBI Taxonomy" id="329879"/>
    <lineage>
        <taxon>Eukaryota</taxon>
        <taxon>Fungi</taxon>
        <taxon>Dikarya</taxon>
        <taxon>Ascomycota</taxon>
        <taxon>Pezizomycotina</taxon>
        <taxon>Dothideomycetes</taxon>
        <taxon>Dothideomycetes incertae sedis</taxon>
        <taxon>Cryomyces</taxon>
    </lineage>
</organism>
<evidence type="ECO:0000259" key="7">
    <source>
        <dbReference type="Pfam" id="PF02836"/>
    </source>
</evidence>
<dbReference type="Proteomes" id="UP001357485">
    <property type="component" value="Unassembled WGS sequence"/>
</dbReference>
<dbReference type="InterPro" id="IPR008979">
    <property type="entry name" value="Galactose-bd-like_sf"/>
</dbReference>
<dbReference type="PANTHER" id="PTHR42732">
    <property type="entry name" value="BETA-GALACTOSIDASE"/>
    <property type="match status" value="1"/>
</dbReference>
<keyword evidence="2" id="KW-0378">Hydrolase</keyword>
<proteinExistence type="inferred from homology"/>
<comment type="similarity">
    <text evidence="1">Belongs to the glycosyl hydrolase 2 family.</text>
</comment>
<dbReference type="EMBL" id="JAVRRA010000005">
    <property type="protein sequence ID" value="KAK5296686.1"/>
    <property type="molecule type" value="Genomic_DNA"/>
</dbReference>
<evidence type="ECO:0008006" key="11">
    <source>
        <dbReference type="Google" id="ProtNLM"/>
    </source>
</evidence>
<feature type="compositionally biased region" description="Low complexity" evidence="4">
    <location>
        <begin position="206"/>
        <end position="223"/>
    </location>
</feature>
<dbReference type="PANTHER" id="PTHR42732:SF2">
    <property type="entry name" value="BETA-MANNOSIDASE"/>
    <property type="match status" value="1"/>
</dbReference>
<keyword evidence="5" id="KW-0732">Signal</keyword>
<evidence type="ECO:0000256" key="1">
    <source>
        <dbReference type="ARBA" id="ARBA00007401"/>
    </source>
</evidence>
<evidence type="ECO:0000259" key="8">
    <source>
        <dbReference type="Pfam" id="PF02837"/>
    </source>
</evidence>
<feature type="signal peptide" evidence="5">
    <location>
        <begin position="1"/>
        <end position="18"/>
    </location>
</feature>
<evidence type="ECO:0000256" key="2">
    <source>
        <dbReference type="ARBA" id="ARBA00022801"/>
    </source>
</evidence>
<evidence type="ECO:0000256" key="4">
    <source>
        <dbReference type="SAM" id="MobiDB-lite"/>
    </source>
</evidence>
<keyword evidence="3" id="KW-0326">Glycosidase</keyword>
<evidence type="ECO:0000256" key="3">
    <source>
        <dbReference type="ARBA" id="ARBA00023295"/>
    </source>
</evidence>
<dbReference type="SUPFAM" id="SSF51445">
    <property type="entry name" value="(Trans)glycosidases"/>
    <property type="match status" value="1"/>
</dbReference>
<feature type="domain" description="Glycoside hydrolase family 2 catalytic" evidence="7">
    <location>
        <begin position="563"/>
        <end position="811"/>
    </location>
</feature>
<reference evidence="9 10" key="1">
    <citation type="submission" date="2023-08" db="EMBL/GenBank/DDBJ databases">
        <title>Black Yeasts Isolated from many extreme environments.</title>
        <authorList>
            <person name="Coleine C."/>
            <person name="Stajich J.E."/>
            <person name="Selbmann L."/>
        </authorList>
    </citation>
    <scope>NUCLEOTIDE SEQUENCE [LARGE SCALE GENOMIC DNA]</scope>
    <source>
        <strain evidence="9 10">CCFEE 536</strain>
    </source>
</reference>
<evidence type="ECO:0000256" key="5">
    <source>
        <dbReference type="SAM" id="SignalP"/>
    </source>
</evidence>
<name>A0ABR0M920_9PEZI</name>
<keyword evidence="10" id="KW-1185">Reference proteome</keyword>
<evidence type="ECO:0000313" key="9">
    <source>
        <dbReference type="EMBL" id="KAK5296686.1"/>
    </source>
</evidence>
<comment type="caution">
    <text evidence="9">The sequence shown here is derived from an EMBL/GenBank/DDBJ whole genome shotgun (WGS) entry which is preliminary data.</text>
</comment>
<feature type="chain" id="PRO_5045757585" description="Beta-galactosidase" evidence="5">
    <location>
        <begin position="19"/>
        <end position="843"/>
    </location>
</feature>
<gene>
    <name evidence="9" type="ORF">LTR16_000261</name>
</gene>
<feature type="domain" description="Glycosyl hydrolases family 2 sugar binding" evidence="8">
    <location>
        <begin position="317"/>
        <end position="394"/>
    </location>
</feature>
<evidence type="ECO:0000259" key="6">
    <source>
        <dbReference type="Pfam" id="PF00703"/>
    </source>
</evidence>
<dbReference type="Gene3D" id="3.20.20.80">
    <property type="entry name" value="Glycosidases"/>
    <property type="match status" value="1"/>
</dbReference>
<dbReference type="SUPFAM" id="SSF49785">
    <property type="entry name" value="Galactose-binding domain-like"/>
    <property type="match status" value="1"/>
</dbReference>
<dbReference type="Gene3D" id="2.60.120.260">
    <property type="entry name" value="Galactose-binding domain-like"/>
    <property type="match status" value="1"/>
</dbReference>
<accession>A0ABR0M920</accession>
<dbReference type="InterPro" id="IPR036156">
    <property type="entry name" value="Beta-gal/glucu_dom_sf"/>
</dbReference>
<dbReference type="Pfam" id="PF00703">
    <property type="entry name" value="Glyco_hydro_2"/>
    <property type="match status" value="1"/>
</dbReference>
<evidence type="ECO:0000313" key="10">
    <source>
        <dbReference type="Proteomes" id="UP001357485"/>
    </source>
</evidence>
<dbReference type="Pfam" id="PF02836">
    <property type="entry name" value="Glyco_hydro_2_C"/>
    <property type="match status" value="1"/>
</dbReference>
<dbReference type="InterPro" id="IPR006102">
    <property type="entry name" value="Ig-like_GH2"/>
</dbReference>
<feature type="domain" description="Glycoside hydrolase family 2 immunoglobulin-like beta-sandwich" evidence="6">
    <location>
        <begin position="437"/>
        <end position="521"/>
    </location>
</feature>
<dbReference type="SUPFAM" id="SSF49303">
    <property type="entry name" value="beta-Galactosidase/glucuronidase domain"/>
    <property type="match status" value="1"/>
</dbReference>